<dbReference type="InterPro" id="IPR003797">
    <property type="entry name" value="DegV"/>
</dbReference>
<name>A0ABS2G828_9FIRM</name>
<dbReference type="PANTHER" id="PTHR33434:SF2">
    <property type="entry name" value="FATTY ACID-BINDING PROTEIN TM_1468"/>
    <property type="match status" value="1"/>
</dbReference>
<keyword evidence="1" id="KW-0446">Lipid-binding</keyword>
<dbReference type="NCBIfam" id="TIGR00762">
    <property type="entry name" value="DegV"/>
    <property type="match status" value="1"/>
</dbReference>
<organism evidence="2 3">
    <name type="scientific">Anaerotignum lactatifermentans</name>
    <dbReference type="NCBI Taxonomy" id="160404"/>
    <lineage>
        <taxon>Bacteria</taxon>
        <taxon>Bacillati</taxon>
        <taxon>Bacillota</taxon>
        <taxon>Clostridia</taxon>
        <taxon>Lachnospirales</taxon>
        <taxon>Anaerotignaceae</taxon>
        <taxon>Anaerotignum</taxon>
    </lineage>
</organism>
<evidence type="ECO:0000256" key="1">
    <source>
        <dbReference type="ARBA" id="ARBA00023121"/>
    </source>
</evidence>
<comment type="caution">
    <text evidence="2">The sequence shown here is derived from an EMBL/GenBank/DDBJ whole genome shotgun (WGS) entry which is preliminary data.</text>
</comment>
<dbReference type="SUPFAM" id="SSF82549">
    <property type="entry name" value="DAK1/DegV-like"/>
    <property type="match status" value="1"/>
</dbReference>
<dbReference type="PROSITE" id="PS51482">
    <property type="entry name" value="DEGV"/>
    <property type="match status" value="1"/>
</dbReference>
<protein>
    <submittedName>
        <fullName evidence="2">DegV family protein</fullName>
    </submittedName>
</protein>
<evidence type="ECO:0000313" key="3">
    <source>
        <dbReference type="Proteomes" id="UP000729290"/>
    </source>
</evidence>
<accession>A0ABS2G828</accession>
<dbReference type="PANTHER" id="PTHR33434">
    <property type="entry name" value="DEGV DOMAIN-CONTAINING PROTEIN DR_1986-RELATED"/>
    <property type="match status" value="1"/>
</dbReference>
<dbReference type="Gene3D" id="3.40.50.10170">
    <property type="match status" value="1"/>
</dbReference>
<keyword evidence="3" id="KW-1185">Reference proteome</keyword>
<dbReference type="Gene3D" id="3.30.1180.10">
    <property type="match status" value="1"/>
</dbReference>
<proteinExistence type="predicted"/>
<evidence type="ECO:0000313" key="2">
    <source>
        <dbReference type="EMBL" id="MBM6877634.1"/>
    </source>
</evidence>
<dbReference type="Proteomes" id="UP000729290">
    <property type="component" value="Unassembled WGS sequence"/>
</dbReference>
<dbReference type="RefSeq" id="WP_205132603.1">
    <property type="nucleotide sequence ID" value="NZ_JACSNT010000002.1"/>
</dbReference>
<dbReference type="Pfam" id="PF02645">
    <property type="entry name" value="DegV"/>
    <property type="match status" value="1"/>
</dbReference>
<sequence>MSNVFIFSDGSCDLTKEESARLGISVIPFYVSMGGHQYQKELEELSLDVFYRFMLEEDGFPSTSLPSVHDYVEAFTPVLEQGGQIISCHITHTLSGSVQSAQTAKLILEETYPDGEIYIIDSWNATGSQALLLKEAARMRDADKTAVQIASYLEQAKEDARIIFMIGGLKHLQQGGRIGKIAALSSSLLKIKPVIILKGGEIHVGGAVRSRKKGLQKLAELALFHFQESGEDPSQYLANIGVTDLFEEVPLLREYLRQHLPSLPLEPFYQIGATISSHTGPGTTGVCFVKRFEAYNL</sequence>
<dbReference type="InterPro" id="IPR043168">
    <property type="entry name" value="DegV_C"/>
</dbReference>
<gene>
    <name evidence="2" type="ORF">H9X83_05610</name>
</gene>
<dbReference type="InterPro" id="IPR050270">
    <property type="entry name" value="DegV_domain_contain"/>
</dbReference>
<reference evidence="2 3" key="1">
    <citation type="journal article" date="2021" name="Sci. Rep.">
        <title>The distribution of antibiotic resistance genes in chicken gut microbiota commensals.</title>
        <authorList>
            <person name="Juricova H."/>
            <person name="Matiasovicova J."/>
            <person name="Kubasova T."/>
            <person name="Cejkova D."/>
            <person name="Rychlik I."/>
        </authorList>
    </citation>
    <scope>NUCLEOTIDE SEQUENCE [LARGE SCALE GENOMIC DNA]</scope>
    <source>
        <strain evidence="2 3">An431b</strain>
    </source>
</reference>
<dbReference type="EMBL" id="JACSNV010000006">
    <property type="protein sequence ID" value="MBM6877634.1"/>
    <property type="molecule type" value="Genomic_DNA"/>
</dbReference>